<name>A0A150JN02_9EURY</name>
<evidence type="ECO:0000256" key="5">
    <source>
        <dbReference type="ARBA" id="ARBA00022975"/>
    </source>
</evidence>
<dbReference type="InterPro" id="IPR004467">
    <property type="entry name" value="Or_phspho_trans_dom"/>
</dbReference>
<keyword evidence="5 6" id="KW-0665">Pyrimidine biosynthesis</keyword>
<evidence type="ECO:0000313" key="9">
    <source>
        <dbReference type="EMBL" id="KYC58214.1"/>
    </source>
</evidence>
<dbReference type="Pfam" id="PF00156">
    <property type="entry name" value="Pribosyltran"/>
    <property type="match status" value="1"/>
</dbReference>
<comment type="caution">
    <text evidence="9">The sequence shown here is derived from an EMBL/GenBank/DDBJ whole genome shotgun (WGS) entry which is preliminary data.</text>
</comment>
<dbReference type="PANTHER" id="PTHR19278:SF9">
    <property type="entry name" value="URIDINE 5'-MONOPHOSPHATE SYNTHASE"/>
    <property type="match status" value="1"/>
</dbReference>
<feature type="domain" description="Phosphoribosyltransferase" evidence="7">
    <location>
        <begin position="62"/>
        <end position="140"/>
    </location>
</feature>
<dbReference type="SUPFAM" id="SSF53271">
    <property type="entry name" value="PRTase-like"/>
    <property type="match status" value="1"/>
</dbReference>
<dbReference type="Gene3D" id="3.40.50.2020">
    <property type="match status" value="1"/>
</dbReference>
<comment type="cofactor">
    <cofactor evidence="6">
        <name>Mg(2+)</name>
        <dbReference type="ChEBI" id="CHEBI:18420"/>
    </cofactor>
</comment>
<comment type="subunit">
    <text evidence="6">Homodimer.</text>
</comment>
<comment type="function">
    <text evidence="6">Catalyzes the transfer of a ribosyl phosphate group from 5-phosphoribose 1-diphosphate to orotate, leading to the formation of orotidine monophosphate (OMP).</text>
</comment>
<sequence>MNKLYDVLLSTKSFQINTNDPFTFASGIKSPIYCDTRRLISYPKERKMILSGFLEEISNMRIECILGVATGGISWGAWLSDRLDLPFGYVRSSSKGYGKKQSIEGDIDVSDNILIIEDVVSTGGSIGRAINLLKESSANSLNALSIFSYQFPESVEMFQKLNVPFQSLLTLEGLLEHVSDSLGDTKGEIELWRKNPWEWRRYE</sequence>
<dbReference type="HAMAP" id="MF_01208">
    <property type="entry name" value="PyrE"/>
    <property type="match status" value="1"/>
</dbReference>
<dbReference type="NCBIfam" id="TIGR00336">
    <property type="entry name" value="pyrE"/>
    <property type="match status" value="1"/>
</dbReference>
<evidence type="ECO:0000256" key="4">
    <source>
        <dbReference type="ARBA" id="ARBA00022679"/>
    </source>
</evidence>
<dbReference type="GO" id="GO:0000287">
    <property type="term" value="F:magnesium ion binding"/>
    <property type="evidence" value="ECO:0007669"/>
    <property type="project" value="UniProtKB-UniRule"/>
</dbReference>
<evidence type="ECO:0000256" key="3">
    <source>
        <dbReference type="ARBA" id="ARBA00022676"/>
    </source>
</evidence>
<comment type="similarity">
    <text evidence="6">Belongs to the purine/pyrimidine phosphoribosyltransferase family. PyrE subfamily.</text>
</comment>
<evidence type="ECO:0000313" key="8">
    <source>
        <dbReference type="EMBL" id="KYC55151.1"/>
    </source>
</evidence>
<feature type="binding site" evidence="6">
    <location>
        <position position="95"/>
    </location>
    <ligand>
        <name>5-phospho-alpha-D-ribose 1-diphosphate</name>
        <dbReference type="ChEBI" id="CHEBI:58017"/>
        <note>ligand shared between dimeric partners</note>
    </ligand>
</feature>
<comment type="pathway">
    <text evidence="1 6">Pyrimidine metabolism; UMP biosynthesis via de novo pathway; UMP from orotate: step 1/2.</text>
</comment>
<keyword evidence="6" id="KW-0460">Magnesium</keyword>
<evidence type="ECO:0000259" key="7">
    <source>
        <dbReference type="Pfam" id="PF00156"/>
    </source>
</evidence>
<gene>
    <name evidence="6 9" type="primary">pyrE</name>
    <name evidence="8" type="ORF">AN188_00376</name>
    <name evidence="9" type="ORF">APG09_00493</name>
</gene>
<dbReference type="EMBL" id="LNJE01000004">
    <property type="protein sequence ID" value="KYC58214.1"/>
    <property type="molecule type" value="Genomic_DNA"/>
</dbReference>
<dbReference type="GO" id="GO:0044205">
    <property type="term" value="P:'de novo' UMP biosynthetic process"/>
    <property type="evidence" value="ECO:0007669"/>
    <property type="project" value="UniProtKB-UniRule"/>
</dbReference>
<evidence type="ECO:0000256" key="2">
    <source>
        <dbReference type="ARBA" id="ARBA00011971"/>
    </source>
</evidence>
<accession>A0A150JD68</accession>
<dbReference type="EMBL" id="LNJB01000003">
    <property type="protein sequence ID" value="KYC55151.1"/>
    <property type="molecule type" value="Genomic_DNA"/>
</dbReference>
<dbReference type="GO" id="GO:0004588">
    <property type="term" value="F:orotate phosphoribosyltransferase activity"/>
    <property type="evidence" value="ECO:0007669"/>
    <property type="project" value="UniProtKB-UniRule"/>
</dbReference>
<evidence type="ECO:0000313" key="10">
    <source>
        <dbReference type="Proteomes" id="UP000092420"/>
    </source>
</evidence>
<dbReference type="InterPro" id="IPR023031">
    <property type="entry name" value="OPRT"/>
</dbReference>
<feature type="binding site" evidence="6">
    <location>
        <position position="91"/>
    </location>
    <ligand>
        <name>5-phospho-alpha-D-ribose 1-diphosphate</name>
        <dbReference type="ChEBI" id="CHEBI:58017"/>
        <note>ligand shared between dimeric partners</note>
    </ligand>
</feature>
<dbReference type="CDD" id="cd06223">
    <property type="entry name" value="PRTases_typeI"/>
    <property type="match status" value="1"/>
</dbReference>
<dbReference type="EC" id="2.4.2.10" evidence="2 6"/>
<evidence type="ECO:0000256" key="6">
    <source>
        <dbReference type="HAMAP-Rule" id="MF_01208"/>
    </source>
</evidence>
<evidence type="ECO:0000256" key="1">
    <source>
        <dbReference type="ARBA" id="ARBA00004889"/>
    </source>
</evidence>
<feature type="binding site" description="in other chain" evidence="6">
    <location>
        <begin position="117"/>
        <end position="125"/>
    </location>
    <ligand>
        <name>5-phospho-alpha-D-ribose 1-diphosphate</name>
        <dbReference type="ChEBI" id="CHEBI:58017"/>
        <note>ligand shared between dimeric partners</note>
    </ligand>
</feature>
<dbReference type="PATRIC" id="fig|1706435.3.peg.484"/>
<dbReference type="PATRIC" id="fig|1706433.3.peg.377"/>
<dbReference type="UniPathway" id="UPA00070">
    <property type="reaction ID" value="UER00119"/>
</dbReference>
<organism evidence="9">
    <name type="scientific">Candidatus Methanofastidiosum methylothiophilum</name>
    <dbReference type="NCBI Taxonomy" id="1705564"/>
    <lineage>
        <taxon>Archaea</taxon>
        <taxon>Methanobacteriati</taxon>
        <taxon>Methanobacteriota</taxon>
        <taxon>Stenosarchaea group</taxon>
        <taxon>Candidatus Methanofastidiosia</taxon>
        <taxon>Candidatus Methanofastidiosales</taxon>
        <taxon>Candidatus Methanofastidiosaceae</taxon>
        <taxon>Candidatus Methanofastidiosum</taxon>
    </lineage>
</organism>
<dbReference type="GO" id="GO:0019856">
    <property type="term" value="P:pyrimidine nucleobase biosynthetic process"/>
    <property type="evidence" value="ECO:0007669"/>
    <property type="project" value="TreeGrafter"/>
</dbReference>
<protein>
    <recommendedName>
        <fullName evidence="2 6">Orotate phosphoribosyltransferase</fullName>
        <shortName evidence="6">OPRT</shortName>
        <shortName evidence="6">OPRTase</shortName>
        <ecNumber evidence="2 6">2.4.2.10</ecNumber>
    </recommendedName>
</protein>
<proteinExistence type="inferred from homology"/>
<accession>A0A150JN02</accession>
<dbReference type="PANTHER" id="PTHR19278">
    <property type="entry name" value="OROTATE PHOSPHORIBOSYLTRANSFERASE"/>
    <property type="match status" value="1"/>
</dbReference>
<dbReference type="InterPro" id="IPR000836">
    <property type="entry name" value="PRTase_dom"/>
</dbReference>
<reference evidence="9 10" key="1">
    <citation type="journal article" date="2016" name="ISME J.">
        <title>Chasing the elusive Euryarchaeota class WSA2: genomes reveal a uniquely fastidious methyl-reducing methanogen.</title>
        <authorList>
            <person name="Nobu M.K."/>
            <person name="Narihiro T."/>
            <person name="Kuroda K."/>
            <person name="Mei R."/>
            <person name="Liu W.T."/>
        </authorList>
    </citation>
    <scope>NUCLEOTIDE SEQUENCE [LARGE SCALE GENOMIC DNA]</scope>
    <source>
        <strain evidence="8">ADurb1013_Bin02101</strain>
        <strain evidence="9">ADurb1213_Bin02801</strain>
    </source>
</reference>
<comment type="caution">
    <text evidence="6">Lacks conserved residue(s) required for the propagation of feature annotation.</text>
</comment>
<accession>A0A150JK06</accession>
<dbReference type="InterPro" id="IPR029057">
    <property type="entry name" value="PRTase-like"/>
</dbReference>
<keyword evidence="3 6" id="KW-0328">Glycosyltransferase</keyword>
<dbReference type="Proteomes" id="UP000092420">
    <property type="component" value="Unassembled WGS sequence"/>
</dbReference>
<comment type="catalytic activity">
    <reaction evidence="6">
        <text>orotidine 5'-phosphate + diphosphate = orotate + 5-phospho-alpha-D-ribose 1-diphosphate</text>
        <dbReference type="Rhea" id="RHEA:10380"/>
        <dbReference type="ChEBI" id="CHEBI:30839"/>
        <dbReference type="ChEBI" id="CHEBI:33019"/>
        <dbReference type="ChEBI" id="CHEBI:57538"/>
        <dbReference type="ChEBI" id="CHEBI:58017"/>
        <dbReference type="EC" id="2.4.2.10"/>
    </reaction>
</comment>
<dbReference type="AlphaFoldDB" id="A0A150JN02"/>
<keyword evidence="4 6" id="KW-0808">Transferase</keyword>